<reference evidence="3 4" key="1">
    <citation type="submission" date="2016-04" db="EMBL/GenBank/DDBJ databases">
        <title>Peptidophaga gingivicola gen. nov., sp. nov., isolated from human subgingival plaque.</title>
        <authorList>
            <person name="Beall C.J."/>
            <person name="Mokrzan E.M."/>
            <person name="Griffen A.L."/>
            <person name="Leys E.J."/>
        </authorList>
    </citation>
    <scope>NUCLEOTIDE SEQUENCE [LARGE SCALE GENOMIC DNA]</scope>
    <source>
        <strain evidence="3 4">BA112</strain>
    </source>
</reference>
<comment type="caution">
    <text evidence="3">The sequence shown here is derived from an EMBL/GenBank/DDBJ whole genome shotgun (WGS) entry which is preliminary data.</text>
</comment>
<feature type="region of interest" description="Disordered" evidence="1">
    <location>
        <begin position="361"/>
        <end position="383"/>
    </location>
</feature>
<dbReference type="Proteomes" id="UP000078368">
    <property type="component" value="Unassembled WGS sequence"/>
</dbReference>
<dbReference type="Gene3D" id="3.90.1720.10">
    <property type="entry name" value="endopeptidase domain like (from Nostoc punctiforme)"/>
    <property type="match status" value="1"/>
</dbReference>
<proteinExistence type="predicted"/>
<feature type="compositionally biased region" description="Basic and acidic residues" evidence="1">
    <location>
        <begin position="373"/>
        <end position="383"/>
    </location>
</feature>
<evidence type="ECO:0000313" key="4">
    <source>
        <dbReference type="Proteomes" id="UP000078368"/>
    </source>
</evidence>
<accession>A0A179B2J7</accession>
<evidence type="ECO:0000313" key="3">
    <source>
        <dbReference type="EMBL" id="OAP85700.1"/>
    </source>
</evidence>
<protein>
    <recommendedName>
        <fullName evidence="2">Putative amidase domain-containing protein</fullName>
    </recommendedName>
</protein>
<feature type="region of interest" description="Disordered" evidence="1">
    <location>
        <begin position="176"/>
        <end position="208"/>
    </location>
</feature>
<dbReference type="Pfam" id="PF12671">
    <property type="entry name" value="Amidase_6"/>
    <property type="match status" value="1"/>
</dbReference>
<keyword evidence="4" id="KW-1185">Reference proteome</keyword>
<feature type="domain" description="Putative amidase" evidence="2">
    <location>
        <begin position="220"/>
        <end position="377"/>
    </location>
</feature>
<dbReference type="PANTHER" id="PTHR40032:SF1">
    <property type="entry name" value="EXPORTED PROTEIN"/>
    <property type="match status" value="1"/>
</dbReference>
<gene>
    <name evidence="3" type="ORF">A4H34_00385</name>
</gene>
<dbReference type="PANTHER" id="PTHR40032">
    <property type="entry name" value="EXPORTED PROTEIN-RELATED"/>
    <property type="match status" value="1"/>
</dbReference>
<dbReference type="EMBL" id="LVZK01000001">
    <property type="protein sequence ID" value="OAP85700.1"/>
    <property type="molecule type" value="Genomic_DNA"/>
</dbReference>
<evidence type="ECO:0000256" key="1">
    <source>
        <dbReference type="SAM" id="MobiDB-lite"/>
    </source>
</evidence>
<organism evidence="3 4">
    <name type="scientific">Peptidiphaga gingivicola</name>
    <dbReference type="NCBI Taxonomy" id="2741497"/>
    <lineage>
        <taxon>Bacteria</taxon>
        <taxon>Bacillati</taxon>
        <taxon>Actinomycetota</taxon>
        <taxon>Actinomycetes</taxon>
        <taxon>Actinomycetales</taxon>
        <taxon>Actinomycetaceae</taxon>
        <taxon>Peptidiphaga</taxon>
    </lineage>
</organism>
<feature type="region of interest" description="Disordered" evidence="1">
    <location>
        <begin position="1"/>
        <end position="32"/>
    </location>
</feature>
<dbReference type="AlphaFoldDB" id="A0A179B2J7"/>
<dbReference type="InterPro" id="IPR024301">
    <property type="entry name" value="Amidase_6"/>
</dbReference>
<evidence type="ECO:0000259" key="2">
    <source>
        <dbReference type="Pfam" id="PF12671"/>
    </source>
</evidence>
<sequence length="383" mass="42504">MLFPGSPANAGPSPTGTSPSAVKAGSANMDDLPHKAANSVAAMEKQVNIDAFIAKKDKPDSRLKGLPVKPAAQKSADGVAASAQEMAQSMANGPKGARFVDKVRVKVNDVAVKKQSNGSLVVTAQIEISRHIAKDDVNWEGIIPHEIKIDARGCIYGLVVKDRDYYDKHLVSYLPKPQKDASNSPEGRRDDKSQYTGEKLAQGQQRKAPAVVPLTLTQKQKKKAVEYARKYAKSPNRKYHYYKENEGGDCTNFVSQAMEAGGWEQVYHSRFDYKDDNAWWYGGGLPFSYPRNSWTWSGAENFFRMANGSGGLKRTTLLNNFYELQPGDILQYKAKGATEMTHTMIVTKVENGEPYLSYHTDDQIDQPLSSMPKGEKKWYPQRT</sequence>
<name>A0A179B2J7_9ACTO</name>